<dbReference type="KEGG" id="dsq:DICSQDRAFT_184249"/>
<evidence type="ECO:0000256" key="1">
    <source>
        <dbReference type="ARBA" id="ARBA00004191"/>
    </source>
</evidence>
<evidence type="ECO:0000313" key="9">
    <source>
        <dbReference type="Proteomes" id="UP000053319"/>
    </source>
</evidence>
<dbReference type="Proteomes" id="UP000053319">
    <property type="component" value="Unassembled WGS sequence"/>
</dbReference>
<dbReference type="CDD" id="cd23507">
    <property type="entry name" value="hydrophobin_I"/>
    <property type="match status" value="1"/>
</dbReference>
<name>R7SKX9_DICSQ</name>
<gene>
    <name evidence="8" type="ORF">DICSQDRAFT_184249</name>
</gene>
<keyword evidence="3 6" id="KW-0134">Cell wall</keyword>
<feature type="region of interest" description="Disordered" evidence="7">
    <location>
        <begin position="30"/>
        <end position="68"/>
    </location>
</feature>
<dbReference type="AlphaFoldDB" id="R7SKX9"/>
<proteinExistence type="inferred from homology"/>
<evidence type="ECO:0000256" key="7">
    <source>
        <dbReference type="SAM" id="MobiDB-lite"/>
    </source>
</evidence>
<reference evidence="8 9" key="1">
    <citation type="journal article" date="2012" name="Science">
        <title>The Paleozoic origin of enzymatic lignin decomposition reconstructed from 31 fungal genomes.</title>
        <authorList>
            <person name="Floudas D."/>
            <person name="Binder M."/>
            <person name="Riley R."/>
            <person name="Barry K."/>
            <person name="Blanchette R.A."/>
            <person name="Henrissat B."/>
            <person name="Martinez A.T."/>
            <person name="Otillar R."/>
            <person name="Spatafora J.W."/>
            <person name="Yadav J.S."/>
            <person name="Aerts A."/>
            <person name="Benoit I."/>
            <person name="Boyd A."/>
            <person name="Carlson A."/>
            <person name="Copeland A."/>
            <person name="Coutinho P.M."/>
            <person name="de Vries R.P."/>
            <person name="Ferreira P."/>
            <person name="Findley K."/>
            <person name="Foster B."/>
            <person name="Gaskell J."/>
            <person name="Glotzer D."/>
            <person name="Gorecki P."/>
            <person name="Heitman J."/>
            <person name="Hesse C."/>
            <person name="Hori C."/>
            <person name="Igarashi K."/>
            <person name="Jurgens J.A."/>
            <person name="Kallen N."/>
            <person name="Kersten P."/>
            <person name="Kohler A."/>
            <person name="Kuees U."/>
            <person name="Kumar T.K.A."/>
            <person name="Kuo A."/>
            <person name="LaButti K."/>
            <person name="Larrondo L.F."/>
            <person name="Lindquist E."/>
            <person name="Ling A."/>
            <person name="Lombard V."/>
            <person name="Lucas S."/>
            <person name="Lundell T."/>
            <person name="Martin R."/>
            <person name="McLaughlin D.J."/>
            <person name="Morgenstern I."/>
            <person name="Morin E."/>
            <person name="Murat C."/>
            <person name="Nagy L.G."/>
            <person name="Nolan M."/>
            <person name="Ohm R.A."/>
            <person name="Patyshakuliyeva A."/>
            <person name="Rokas A."/>
            <person name="Ruiz-Duenas F.J."/>
            <person name="Sabat G."/>
            <person name="Salamov A."/>
            <person name="Samejima M."/>
            <person name="Schmutz J."/>
            <person name="Slot J.C."/>
            <person name="St John F."/>
            <person name="Stenlid J."/>
            <person name="Sun H."/>
            <person name="Sun S."/>
            <person name="Syed K."/>
            <person name="Tsang A."/>
            <person name="Wiebenga A."/>
            <person name="Young D."/>
            <person name="Pisabarro A."/>
            <person name="Eastwood D.C."/>
            <person name="Martin F."/>
            <person name="Cullen D."/>
            <person name="Grigoriev I.V."/>
            <person name="Hibbett D.S."/>
        </authorList>
    </citation>
    <scope>NUCLEOTIDE SEQUENCE [LARGE SCALE GENOMIC DNA]</scope>
    <source>
        <strain evidence="8 9">LYAD-421 SS1</strain>
    </source>
</reference>
<comment type="similarity">
    <text evidence="2 6">Belongs to the fungal hydrophobin family.</text>
</comment>
<evidence type="ECO:0000256" key="4">
    <source>
        <dbReference type="ARBA" id="ARBA00022525"/>
    </source>
</evidence>
<feature type="chain" id="PRO_5013984954" description="Hydrophobin" evidence="6">
    <location>
        <begin position="21"/>
        <end position="144"/>
    </location>
</feature>
<evidence type="ECO:0000256" key="6">
    <source>
        <dbReference type="RuleBase" id="RU365009"/>
    </source>
</evidence>
<feature type="compositionally biased region" description="Low complexity" evidence="7">
    <location>
        <begin position="52"/>
        <end position="68"/>
    </location>
</feature>
<evidence type="ECO:0000256" key="3">
    <source>
        <dbReference type="ARBA" id="ARBA00022512"/>
    </source>
</evidence>
<dbReference type="InterPro" id="IPR001338">
    <property type="entry name" value="Class_I_Hydrophobin"/>
</dbReference>
<keyword evidence="4 6" id="KW-0964">Secreted</keyword>
<dbReference type="GO" id="GO:0005199">
    <property type="term" value="F:structural constituent of cell wall"/>
    <property type="evidence" value="ECO:0007669"/>
    <property type="project" value="InterPro"/>
</dbReference>
<dbReference type="Pfam" id="PF01185">
    <property type="entry name" value="Hydrophobin"/>
    <property type="match status" value="1"/>
</dbReference>
<feature type="signal peptide" evidence="6">
    <location>
        <begin position="1"/>
        <end position="20"/>
    </location>
</feature>
<sequence>MRSFTLVMAVIAFLVATVAAAAAPGTNAERMARGLPPKAPRKLYRKDPTPASPARRSTPSGSPSSCSTGPVQCCNTLTTASDPLASVILGLLGIILGPDVAVGLTCSPISVIGVGGGSCSANTVCCENNNVGGLISIGCIPIIL</sequence>
<comment type="subcellular location">
    <subcellularLocation>
        <location evidence="1 6">Secreted</location>
        <location evidence="1 6">Cell wall</location>
    </subcellularLocation>
</comment>
<dbReference type="SMART" id="SM00075">
    <property type="entry name" value="HYDRO"/>
    <property type="match status" value="1"/>
</dbReference>
<dbReference type="RefSeq" id="XP_007371596.1">
    <property type="nucleotide sequence ID" value="XM_007371534.1"/>
</dbReference>
<accession>R7SKX9</accession>
<evidence type="ECO:0000256" key="2">
    <source>
        <dbReference type="ARBA" id="ARBA00010446"/>
    </source>
</evidence>
<evidence type="ECO:0000313" key="8">
    <source>
        <dbReference type="EMBL" id="EJF55662.1"/>
    </source>
</evidence>
<dbReference type="EMBL" id="JH719512">
    <property type="protein sequence ID" value="EJF55662.1"/>
    <property type="molecule type" value="Genomic_DNA"/>
</dbReference>
<dbReference type="GO" id="GO:0009277">
    <property type="term" value="C:fungal-type cell wall"/>
    <property type="evidence" value="ECO:0007669"/>
    <property type="project" value="InterPro"/>
</dbReference>
<evidence type="ECO:0000256" key="5">
    <source>
        <dbReference type="ARBA" id="ARBA00023157"/>
    </source>
</evidence>
<keyword evidence="6" id="KW-0732">Signal</keyword>
<dbReference type="HOGENOM" id="CLU_105134_1_0_1"/>
<organism evidence="8 9">
    <name type="scientific">Dichomitus squalens (strain LYAD-421)</name>
    <name type="common">Western red white-rot fungus</name>
    <dbReference type="NCBI Taxonomy" id="732165"/>
    <lineage>
        <taxon>Eukaryota</taxon>
        <taxon>Fungi</taxon>
        <taxon>Dikarya</taxon>
        <taxon>Basidiomycota</taxon>
        <taxon>Agaricomycotina</taxon>
        <taxon>Agaricomycetes</taxon>
        <taxon>Polyporales</taxon>
        <taxon>Polyporaceae</taxon>
        <taxon>Dichomitus</taxon>
    </lineage>
</organism>
<keyword evidence="5 6" id="KW-1015">Disulfide bond</keyword>
<dbReference type="GeneID" id="18841481"/>
<protein>
    <recommendedName>
        <fullName evidence="6">Hydrophobin</fullName>
    </recommendedName>
</protein>